<evidence type="ECO:0000313" key="2">
    <source>
        <dbReference type="Proteomes" id="UP000095038"/>
    </source>
</evidence>
<accession>A0A1D2VL36</accession>
<protein>
    <recommendedName>
        <fullName evidence="3">YCII-related domain-containing protein</fullName>
    </recommendedName>
</protein>
<organism evidence="1 2">
    <name type="scientific">Ascoidea rubescens DSM 1968</name>
    <dbReference type="NCBI Taxonomy" id="1344418"/>
    <lineage>
        <taxon>Eukaryota</taxon>
        <taxon>Fungi</taxon>
        <taxon>Dikarya</taxon>
        <taxon>Ascomycota</taxon>
        <taxon>Saccharomycotina</taxon>
        <taxon>Saccharomycetes</taxon>
        <taxon>Ascoideaceae</taxon>
        <taxon>Ascoidea</taxon>
    </lineage>
</organism>
<gene>
    <name evidence="1" type="ORF">ASCRUDRAFT_69130</name>
</gene>
<dbReference type="RefSeq" id="XP_020048621.1">
    <property type="nucleotide sequence ID" value="XM_020191631.1"/>
</dbReference>
<dbReference type="AlphaFoldDB" id="A0A1D2VL36"/>
<keyword evidence="2" id="KW-1185">Reference proteome</keyword>
<proteinExistence type="predicted"/>
<dbReference type="SUPFAM" id="SSF54909">
    <property type="entry name" value="Dimeric alpha+beta barrel"/>
    <property type="match status" value="1"/>
</dbReference>
<dbReference type="GeneID" id="30965267"/>
<dbReference type="InterPro" id="IPR011008">
    <property type="entry name" value="Dimeric_a/b-barrel"/>
</dbReference>
<dbReference type="PANTHER" id="PTHR33606:SF3">
    <property type="entry name" value="PROTEIN YCII"/>
    <property type="match status" value="1"/>
</dbReference>
<dbReference type="InterPro" id="IPR051807">
    <property type="entry name" value="Sec-metab_biosynth-assoc"/>
</dbReference>
<dbReference type="PANTHER" id="PTHR33606">
    <property type="entry name" value="PROTEIN YCII"/>
    <property type="match status" value="1"/>
</dbReference>
<sequence length="104" mass="11555">MVEWLVVVFDKAGSDRSKFRPQHLAAIPPAVESGKVTNVGAIFSEIPELGKPLNFAGSTYNIEADTREEVLEFIKKDVFAKEGIWDLDNILIYPYGCAARIAKK</sequence>
<evidence type="ECO:0008006" key="3">
    <source>
        <dbReference type="Google" id="ProtNLM"/>
    </source>
</evidence>
<evidence type="ECO:0000313" key="1">
    <source>
        <dbReference type="EMBL" id="ODV62314.1"/>
    </source>
</evidence>
<dbReference type="InParanoid" id="A0A1D2VL36"/>
<dbReference type="Proteomes" id="UP000095038">
    <property type="component" value="Unassembled WGS sequence"/>
</dbReference>
<dbReference type="OrthoDB" id="5519740at2759"/>
<reference evidence="2" key="1">
    <citation type="submission" date="2016-05" db="EMBL/GenBank/DDBJ databases">
        <title>Comparative genomics of biotechnologically important yeasts.</title>
        <authorList>
            <consortium name="DOE Joint Genome Institute"/>
            <person name="Riley R."/>
            <person name="Haridas S."/>
            <person name="Wolfe K.H."/>
            <person name="Lopes M.R."/>
            <person name="Hittinger C.T."/>
            <person name="Goker M."/>
            <person name="Salamov A."/>
            <person name="Wisecaver J."/>
            <person name="Long T.M."/>
            <person name="Aerts A.L."/>
            <person name="Barry K."/>
            <person name="Choi C."/>
            <person name="Clum A."/>
            <person name="Coughlan A.Y."/>
            <person name="Deshpande S."/>
            <person name="Douglass A.P."/>
            <person name="Hanson S.J."/>
            <person name="Klenk H.-P."/>
            <person name="Labutti K."/>
            <person name="Lapidus A."/>
            <person name="Lindquist E."/>
            <person name="Lipzen A."/>
            <person name="Meier-Kolthoff J.P."/>
            <person name="Ohm R.A."/>
            <person name="Otillar R.P."/>
            <person name="Pangilinan J."/>
            <person name="Peng Y."/>
            <person name="Rokas A."/>
            <person name="Rosa C.A."/>
            <person name="Scheuner C."/>
            <person name="Sibirny A.A."/>
            <person name="Slot J.C."/>
            <person name="Stielow J.B."/>
            <person name="Sun H."/>
            <person name="Kurtzman C.P."/>
            <person name="Blackwell M."/>
            <person name="Grigoriev I.V."/>
            <person name="Jeffries T.W."/>
        </authorList>
    </citation>
    <scope>NUCLEOTIDE SEQUENCE [LARGE SCALE GENOMIC DNA]</scope>
    <source>
        <strain evidence="2">DSM 1968</strain>
    </source>
</reference>
<dbReference type="EMBL" id="KV454477">
    <property type="protein sequence ID" value="ODV62314.1"/>
    <property type="molecule type" value="Genomic_DNA"/>
</dbReference>
<name>A0A1D2VL36_9ASCO</name>
<dbReference type="Gene3D" id="3.30.70.1060">
    <property type="entry name" value="Dimeric alpha+beta barrel"/>
    <property type="match status" value="1"/>
</dbReference>